<dbReference type="Pfam" id="PF01022">
    <property type="entry name" value="HTH_5"/>
    <property type="match status" value="1"/>
</dbReference>
<dbReference type="SMART" id="SM00418">
    <property type="entry name" value="HTH_ARSR"/>
    <property type="match status" value="1"/>
</dbReference>
<sequence length="103" mass="11838">MKTTKRNISLDKLEKVARLLKTISHPVRLEILEALEEYKTLDVSTIGENIETVVEQSMLSHHLIKMRDNGVLKSKKEGKHIFYSIAEPEILKIFDCMQNCNLG</sequence>
<keyword evidence="6" id="KW-1185">Reference proteome</keyword>
<evidence type="ECO:0000259" key="4">
    <source>
        <dbReference type="PROSITE" id="PS50987"/>
    </source>
</evidence>
<dbReference type="PROSITE" id="PS50987">
    <property type="entry name" value="HTH_ARSR_2"/>
    <property type="match status" value="1"/>
</dbReference>
<dbReference type="AlphaFoldDB" id="A0A5C6UUH5"/>
<dbReference type="PANTHER" id="PTHR43132">
    <property type="entry name" value="ARSENICAL RESISTANCE OPERON REPRESSOR ARSR-RELATED"/>
    <property type="match status" value="1"/>
</dbReference>
<evidence type="ECO:0000256" key="2">
    <source>
        <dbReference type="ARBA" id="ARBA00023125"/>
    </source>
</evidence>
<dbReference type="InterPro" id="IPR036388">
    <property type="entry name" value="WH-like_DNA-bd_sf"/>
</dbReference>
<dbReference type="EMBL" id="VORB01000010">
    <property type="protein sequence ID" value="TXC76254.1"/>
    <property type="molecule type" value="Genomic_DNA"/>
</dbReference>
<keyword evidence="2" id="KW-0238">DNA-binding</keyword>
<dbReference type="NCBIfam" id="NF033788">
    <property type="entry name" value="HTH_metalloreg"/>
    <property type="match status" value="1"/>
</dbReference>
<dbReference type="InterPro" id="IPR051011">
    <property type="entry name" value="Metal_resp_trans_reg"/>
</dbReference>
<evidence type="ECO:0000313" key="6">
    <source>
        <dbReference type="Proteomes" id="UP000321168"/>
    </source>
</evidence>
<evidence type="ECO:0000256" key="3">
    <source>
        <dbReference type="ARBA" id="ARBA00023163"/>
    </source>
</evidence>
<protein>
    <submittedName>
        <fullName evidence="5">Helix-turn-helix transcriptional regulator</fullName>
    </submittedName>
</protein>
<gene>
    <name evidence="5" type="ORF">FRX97_10935</name>
</gene>
<dbReference type="OrthoDB" id="9800872at2"/>
<evidence type="ECO:0000256" key="1">
    <source>
        <dbReference type="ARBA" id="ARBA00023015"/>
    </source>
</evidence>
<comment type="caution">
    <text evidence="5">The sequence shown here is derived from an EMBL/GenBank/DDBJ whole genome shotgun (WGS) entry which is preliminary data.</text>
</comment>
<feature type="domain" description="HTH arsR-type" evidence="4">
    <location>
        <begin position="8"/>
        <end position="103"/>
    </location>
</feature>
<dbReference type="PANTHER" id="PTHR43132:SF2">
    <property type="entry name" value="ARSENICAL RESISTANCE OPERON REPRESSOR ARSR-RELATED"/>
    <property type="match status" value="1"/>
</dbReference>
<dbReference type="SUPFAM" id="SSF46785">
    <property type="entry name" value="Winged helix' DNA-binding domain"/>
    <property type="match status" value="1"/>
</dbReference>
<dbReference type="InterPro" id="IPR001845">
    <property type="entry name" value="HTH_ArsR_DNA-bd_dom"/>
</dbReference>
<keyword evidence="3" id="KW-0804">Transcription</keyword>
<dbReference type="Gene3D" id="1.10.10.10">
    <property type="entry name" value="Winged helix-like DNA-binding domain superfamily/Winged helix DNA-binding domain"/>
    <property type="match status" value="1"/>
</dbReference>
<organism evidence="5 6">
    <name type="scientific">Luteibaculum oceani</name>
    <dbReference type="NCBI Taxonomy" id="1294296"/>
    <lineage>
        <taxon>Bacteria</taxon>
        <taxon>Pseudomonadati</taxon>
        <taxon>Bacteroidota</taxon>
        <taxon>Flavobacteriia</taxon>
        <taxon>Flavobacteriales</taxon>
        <taxon>Luteibaculaceae</taxon>
        <taxon>Luteibaculum</taxon>
    </lineage>
</organism>
<name>A0A5C6UUH5_9FLAO</name>
<dbReference type="PRINTS" id="PR00778">
    <property type="entry name" value="HTHARSR"/>
</dbReference>
<dbReference type="InterPro" id="IPR036390">
    <property type="entry name" value="WH_DNA-bd_sf"/>
</dbReference>
<dbReference type="GO" id="GO:0003677">
    <property type="term" value="F:DNA binding"/>
    <property type="evidence" value="ECO:0007669"/>
    <property type="project" value="UniProtKB-KW"/>
</dbReference>
<keyword evidence="1" id="KW-0805">Transcription regulation</keyword>
<evidence type="ECO:0000313" key="5">
    <source>
        <dbReference type="EMBL" id="TXC76254.1"/>
    </source>
</evidence>
<dbReference type="InterPro" id="IPR011991">
    <property type="entry name" value="ArsR-like_HTH"/>
</dbReference>
<dbReference type="RefSeq" id="WP_147015256.1">
    <property type="nucleotide sequence ID" value="NZ_VORB01000010.1"/>
</dbReference>
<proteinExistence type="predicted"/>
<dbReference type="CDD" id="cd00090">
    <property type="entry name" value="HTH_ARSR"/>
    <property type="match status" value="1"/>
</dbReference>
<accession>A0A5C6UUH5</accession>
<dbReference type="GO" id="GO:0003700">
    <property type="term" value="F:DNA-binding transcription factor activity"/>
    <property type="evidence" value="ECO:0007669"/>
    <property type="project" value="InterPro"/>
</dbReference>
<reference evidence="5 6" key="1">
    <citation type="submission" date="2019-08" db="EMBL/GenBank/DDBJ databases">
        <title>Genome of Luteibaculum oceani JCM 18817.</title>
        <authorList>
            <person name="Bowman J.P."/>
        </authorList>
    </citation>
    <scope>NUCLEOTIDE SEQUENCE [LARGE SCALE GENOMIC DNA]</scope>
    <source>
        <strain evidence="5 6">JCM 18817</strain>
    </source>
</reference>
<dbReference type="Proteomes" id="UP000321168">
    <property type="component" value="Unassembled WGS sequence"/>
</dbReference>